<dbReference type="AlphaFoldDB" id="A0A2I1KU82"/>
<dbReference type="RefSeq" id="WP_034236576.1">
    <property type="nucleotide sequence ID" value="NZ_CP136961.1"/>
</dbReference>
<evidence type="ECO:0000313" key="2">
    <source>
        <dbReference type="EMBL" id="PKY99180.1"/>
    </source>
</evidence>
<organism evidence="2 3">
    <name type="scientific">Actinomyces urogenitalis</name>
    <dbReference type="NCBI Taxonomy" id="103621"/>
    <lineage>
        <taxon>Bacteria</taxon>
        <taxon>Bacillati</taxon>
        <taxon>Actinomycetota</taxon>
        <taxon>Actinomycetes</taxon>
        <taxon>Actinomycetales</taxon>
        <taxon>Actinomycetaceae</taxon>
        <taxon>Actinomyces</taxon>
    </lineage>
</organism>
<reference evidence="2 3" key="1">
    <citation type="submission" date="2017-12" db="EMBL/GenBank/DDBJ databases">
        <title>Phylogenetic diversity of female urinary microbiome.</title>
        <authorList>
            <person name="Thomas-White K."/>
            <person name="Wolfe A.J."/>
        </authorList>
    </citation>
    <scope>NUCLEOTIDE SEQUENCE [LARGE SCALE GENOMIC DNA]</scope>
    <source>
        <strain evidence="2 3">UMB0319</strain>
    </source>
</reference>
<dbReference type="Pfam" id="PF12005">
    <property type="entry name" value="DUF3499"/>
    <property type="match status" value="1"/>
</dbReference>
<dbReference type="InterPro" id="IPR021888">
    <property type="entry name" value="DUF3499"/>
</dbReference>
<evidence type="ECO:0000313" key="3">
    <source>
        <dbReference type="Proteomes" id="UP000234778"/>
    </source>
</evidence>
<evidence type="ECO:0000256" key="1">
    <source>
        <dbReference type="SAM" id="MobiDB-lite"/>
    </source>
</evidence>
<sequence>MRTVRSCRRPGCENPAVATLTSVYADSTIVLGPLATERQPEAYDLCEKHVESFTAPRGWQVIRLAASFEPEPPSEDDLLALADAVRDASRHQRPRPQPAERTGRPGGILPSPLTQQASETLPEMDGSEIMRRGHLRVLRGQKED</sequence>
<name>A0A2I1KU82_9ACTO</name>
<proteinExistence type="predicted"/>
<gene>
    <name evidence="2" type="ORF">CYJ26_03370</name>
</gene>
<protein>
    <submittedName>
        <fullName evidence="2">DUF3499 domain-containing protein</fullName>
    </submittedName>
</protein>
<comment type="caution">
    <text evidence="2">The sequence shown here is derived from an EMBL/GenBank/DDBJ whole genome shotgun (WGS) entry which is preliminary data.</text>
</comment>
<dbReference type="EMBL" id="PKHA01000002">
    <property type="protein sequence ID" value="PKY99180.1"/>
    <property type="molecule type" value="Genomic_DNA"/>
</dbReference>
<dbReference type="GeneID" id="81707975"/>
<dbReference type="Proteomes" id="UP000234778">
    <property type="component" value="Unassembled WGS sequence"/>
</dbReference>
<feature type="compositionally biased region" description="Basic residues" evidence="1">
    <location>
        <begin position="132"/>
        <end position="144"/>
    </location>
</feature>
<accession>A0A2I1KU82</accession>
<feature type="region of interest" description="Disordered" evidence="1">
    <location>
        <begin position="84"/>
        <end position="144"/>
    </location>
</feature>